<evidence type="ECO:0000313" key="2">
    <source>
        <dbReference type="EMBL" id="GAA4650495.1"/>
    </source>
</evidence>
<dbReference type="EMBL" id="BAABFL010000400">
    <property type="protein sequence ID" value="GAA4650495.1"/>
    <property type="molecule type" value="Genomic_DNA"/>
</dbReference>
<evidence type="ECO:0000259" key="1">
    <source>
        <dbReference type="PROSITE" id="PS51340"/>
    </source>
</evidence>
<dbReference type="PROSITE" id="PS51340">
    <property type="entry name" value="MOSC"/>
    <property type="match status" value="1"/>
</dbReference>
<reference evidence="3" key="1">
    <citation type="journal article" date="2019" name="Int. J. Syst. Evol. Microbiol.">
        <title>The Global Catalogue of Microorganisms (GCM) 10K type strain sequencing project: providing services to taxonomists for standard genome sequencing and annotation.</title>
        <authorList>
            <consortium name="The Broad Institute Genomics Platform"/>
            <consortium name="The Broad Institute Genome Sequencing Center for Infectious Disease"/>
            <person name="Wu L."/>
            <person name="Ma J."/>
        </authorList>
    </citation>
    <scope>NUCLEOTIDE SEQUENCE [LARGE SCALE GENOMIC DNA]</scope>
    <source>
        <strain evidence="3">JCM 17805</strain>
    </source>
</reference>
<dbReference type="Pfam" id="PF03473">
    <property type="entry name" value="MOSC"/>
    <property type="match status" value="1"/>
</dbReference>
<sequence length="191" mass="21576">MITVSELAVYPIKSCRQNVVVERFVDAFGFSGDRRWMVVDKSGKFITQRQYPRLVRVEVEEQNSGIVISAEGMEPLAIATPSIHDTSQLLVQVWKDECQATGAGSEADEWFSHFLGIECRLVWMPDTFLRQVDRAYASTGDQVSFADGFSFLLISEASLQSLNERLDAPVPMRRFRPNIVVSGCDPHEEDR</sequence>
<dbReference type="Proteomes" id="UP001500604">
    <property type="component" value="Unassembled WGS sequence"/>
</dbReference>
<dbReference type="PANTHER" id="PTHR14237:SF19">
    <property type="entry name" value="MITOCHONDRIAL AMIDOXIME REDUCING COMPONENT 1"/>
    <property type="match status" value="1"/>
</dbReference>
<protein>
    <recommendedName>
        <fullName evidence="1">MOSC domain-containing protein</fullName>
    </recommendedName>
</protein>
<dbReference type="SUPFAM" id="SSF141673">
    <property type="entry name" value="MOSC N-terminal domain-like"/>
    <property type="match status" value="1"/>
</dbReference>
<name>A0ABP8V5Z2_9GAMM</name>
<proteinExistence type="predicted"/>
<dbReference type="PANTHER" id="PTHR14237">
    <property type="entry name" value="MOLYBDOPTERIN COFACTOR SULFURASE MOSC"/>
    <property type="match status" value="1"/>
</dbReference>
<evidence type="ECO:0000313" key="3">
    <source>
        <dbReference type="Proteomes" id="UP001500604"/>
    </source>
</evidence>
<keyword evidence="3" id="KW-1185">Reference proteome</keyword>
<organism evidence="2 3">
    <name type="scientific">Kistimonas scapharcae</name>
    <dbReference type="NCBI Taxonomy" id="1036133"/>
    <lineage>
        <taxon>Bacteria</taxon>
        <taxon>Pseudomonadati</taxon>
        <taxon>Pseudomonadota</taxon>
        <taxon>Gammaproteobacteria</taxon>
        <taxon>Oceanospirillales</taxon>
        <taxon>Endozoicomonadaceae</taxon>
        <taxon>Kistimonas</taxon>
    </lineage>
</organism>
<dbReference type="InterPro" id="IPR005302">
    <property type="entry name" value="MoCF_Sase_C"/>
</dbReference>
<gene>
    <name evidence="2" type="ORF">GCM10023116_27780</name>
</gene>
<accession>A0ABP8V5Z2</accession>
<feature type="domain" description="MOSC" evidence="1">
    <location>
        <begin position="109"/>
        <end position="191"/>
    </location>
</feature>
<dbReference type="InterPro" id="IPR005303">
    <property type="entry name" value="MOCOS_middle"/>
</dbReference>
<dbReference type="Pfam" id="PF03476">
    <property type="entry name" value="MOSC_N"/>
    <property type="match status" value="1"/>
</dbReference>
<comment type="caution">
    <text evidence="2">The sequence shown here is derived from an EMBL/GenBank/DDBJ whole genome shotgun (WGS) entry which is preliminary data.</text>
</comment>